<evidence type="ECO:0000313" key="5">
    <source>
        <dbReference type="Proteomes" id="UP000321907"/>
    </source>
</evidence>
<dbReference type="Pfam" id="PF13517">
    <property type="entry name" value="FG-GAP_3"/>
    <property type="match status" value="1"/>
</dbReference>
<dbReference type="InterPro" id="IPR013517">
    <property type="entry name" value="FG-GAP"/>
</dbReference>
<dbReference type="RefSeq" id="WP_147932823.1">
    <property type="nucleotide sequence ID" value="NZ_VOXD01000055.1"/>
</dbReference>
<comment type="caution">
    <text evidence="4">The sequence shown here is derived from an EMBL/GenBank/DDBJ whole genome shotgun (WGS) entry which is preliminary data.</text>
</comment>
<keyword evidence="1 2" id="KW-0732">Signal</keyword>
<dbReference type="SUPFAM" id="SSF69318">
    <property type="entry name" value="Integrin alpha N-terminal domain"/>
    <property type="match status" value="2"/>
</dbReference>
<evidence type="ECO:0000256" key="1">
    <source>
        <dbReference type="ARBA" id="ARBA00022729"/>
    </source>
</evidence>
<feature type="signal peptide" evidence="2">
    <location>
        <begin position="1"/>
        <end position="18"/>
    </location>
</feature>
<dbReference type="EMBL" id="VOXD01000055">
    <property type="protein sequence ID" value="TXF84033.1"/>
    <property type="molecule type" value="Genomic_DNA"/>
</dbReference>
<dbReference type="Gene3D" id="2.130.10.130">
    <property type="entry name" value="Integrin alpha, N-terminal"/>
    <property type="match status" value="1"/>
</dbReference>
<feature type="chain" id="PRO_5022743748" evidence="2">
    <location>
        <begin position="19"/>
        <end position="747"/>
    </location>
</feature>
<proteinExistence type="predicted"/>
<dbReference type="PANTHER" id="PTHR44103:SF1">
    <property type="entry name" value="PROPROTEIN CONVERTASE P"/>
    <property type="match status" value="1"/>
</dbReference>
<protein>
    <submittedName>
        <fullName evidence="4">T9SS type A sorting domain-containing protein</fullName>
    </submittedName>
</protein>
<dbReference type="InterPro" id="IPR028994">
    <property type="entry name" value="Integrin_alpha_N"/>
</dbReference>
<evidence type="ECO:0000313" key="4">
    <source>
        <dbReference type="EMBL" id="TXF84033.1"/>
    </source>
</evidence>
<gene>
    <name evidence="4" type="ORF">FUA23_21395</name>
</gene>
<dbReference type="NCBIfam" id="TIGR04183">
    <property type="entry name" value="Por_Secre_tail"/>
    <property type="match status" value="1"/>
</dbReference>
<sequence length="747" mass="80794">MKTIIFTVLTLSSALLVAQSVELTPAYPPVLHNGAELSLAWFGGLNTPQPQAADLDGDGTDDLYFFDKSGEINLALKGDGNGNYEVAPELVAHFPDDTEGWTMLRDFDQDGTPDMFRYFSAIDGVQVLRGTRRADGLLEFEVIDFGGLFPILYFPFEGNETSIFVSSIDYPAVEDLDFDGDLDLITFSVNGGYVEYYKNQSVERGFGLDTLIYTLESQCWGGFFESGLTTALDLAPAPGDCFDNLLPGGGGRPRHSGSTVTVFDYDGNGLMDVMLGDISFDRLVLGLNNGSVDQAWISRQDTAWNDEGVIADIASFPAAYYIDIDQDGKRDIIGSPSVTLNGTDVEVMWYYRNAGTETAPDFVFQSRKVLVEDMIDLGTSANVTTFDYDADGRPDLILGNNDEYTPDNSLDSRFRLLRNVTPEGGEIAFELVDEDYLGMSAFQSTGWAFTPTFGDLDGDGDLDVVIGDRSGKLFYGENTAGPGNEATFGQLVFEWQGLDAGQFSKPFIADLDRDGLQDLLVGGFDGRVRFFRNIGTEQSPMFNPDVSAAGNMLQLGGINTNSPGISTGHPAPWVVQNPNYTLVFAGNRIGQVEVYRFGIDSAYTEPFTLLTKEIAGLDVGGFANPGFGDFDGDGKLELVVGTQRGGVNFFRTNLNSDATTALFSAPSPSFAFSAAPNPASDFVTIDGWPTGAVSEISLLDVNGRVLRTETVAARTQVQWNVEGLSPGVYLVRLEGAGGLASQKIVIR</sequence>
<reference evidence="4 5" key="1">
    <citation type="submission" date="2019-08" db="EMBL/GenBank/DDBJ databases">
        <title>Lewinella sp. strain SSH13 Genome sequencing and assembly.</title>
        <authorList>
            <person name="Kim I."/>
        </authorList>
    </citation>
    <scope>NUCLEOTIDE SEQUENCE [LARGE SCALE GENOMIC DNA]</scope>
    <source>
        <strain evidence="4 5">SSH13</strain>
    </source>
</reference>
<dbReference type="Pfam" id="PF18962">
    <property type="entry name" value="Por_Secre_tail"/>
    <property type="match status" value="1"/>
</dbReference>
<dbReference type="Proteomes" id="UP000321907">
    <property type="component" value="Unassembled WGS sequence"/>
</dbReference>
<feature type="domain" description="Secretion system C-terminal sorting" evidence="3">
    <location>
        <begin position="676"/>
        <end position="746"/>
    </location>
</feature>
<evidence type="ECO:0000256" key="2">
    <source>
        <dbReference type="SAM" id="SignalP"/>
    </source>
</evidence>
<name>A0A5C7FGY7_9BACT</name>
<dbReference type="PANTHER" id="PTHR44103">
    <property type="entry name" value="PROPROTEIN CONVERTASE P"/>
    <property type="match status" value="1"/>
</dbReference>
<evidence type="ECO:0000259" key="3">
    <source>
        <dbReference type="Pfam" id="PF18962"/>
    </source>
</evidence>
<dbReference type="OrthoDB" id="9816120at2"/>
<dbReference type="AlphaFoldDB" id="A0A5C7FGY7"/>
<accession>A0A5C7FGY7</accession>
<dbReference type="InterPro" id="IPR026444">
    <property type="entry name" value="Secre_tail"/>
</dbReference>
<organism evidence="4 5">
    <name type="scientific">Neolewinella aurantiaca</name>
    <dbReference type="NCBI Taxonomy" id="2602767"/>
    <lineage>
        <taxon>Bacteria</taxon>
        <taxon>Pseudomonadati</taxon>
        <taxon>Bacteroidota</taxon>
        <taxon>Saprospiria</taxon>
        <taxon>Saprospirales</taxon>
        <taxon>Lewinellaceae</taxon>
        <taxon>Neolewinella</taxon>
    </lineage>
</organism>
<keyword evidence="5" id="KW-1185">Reference proteome</keyword>